<sequence>MSLVHLKDLGFQRSQPEAIEGSSRTSRPGRGHLGNSGGWKDIEVDHTNSAIHIPTQQKHQTRGMEGYGSSSSAPQTPLKFFPMEHGQQEVQPGIPLGRTWRKFPEDLSKRNRIQRPYGNHQMLESHQAVWTPGGEDKQDNGESSSYPSYRRTTEPERAYSDSFRLTRSRPK</sequence>
<evidence type="ECO:0000256" key="1">
    <source>
        <dbReference type="SAM" id="MobiDB-lite"/>
    </source>
</evidence>
<gene>
    <name evidence="2" type="ORF">O181_081182</name>
</gene>
<evidence type="ECO:0000313" key="3">
    <source>
        <dbReference type="Proteomes" id="UP000765509"/>
    </source>
</evidence>
<name>A0A9Q3II49_9BASI</name>
<reference evidence="2" key="1">
    <citation type="submission" date="2021-03" db="EMBL/GenBank/DDBJ databases">
        <title>Draft genome sequence of rust myrtle Austropuccinia psidii MF-1, a brazilian biotype.</title>
        <authorList>
            <person name="Quecine M.C."/>
            <person name="Pachon D.M.R."/>
            <person name="Bonatelli M.L."/>
            <person name="Correr F.H."/>
            <person name="Franceschini L.M."/>
            <person name="Leite T.F."/>
            <person name="Margarido G.R.A."/>
            <person name="Almeida C.A."/>
            <person name="Ferrarezi J.A."/>
            <person name="Labate C.A."/>
        </authorList>
    </citation>
    <scope>NUCLEOTIDE SEQUENCE</scope>
    <source>
        <strain evidence="2">MF-1</strain>
    </source>
</reference>
<comment type="caution">
    <text evidence="2">The sequence shown here is derived from an EMBL/GenBank/DDBJ whole genome shotgun (WGS) entry which is preliminary data.</text>
</comment>
<proteinExistence type="predicted"/>
<protein>
    <submittedName>
        <fullName evidence="2">Uncharacterized protein</fullName>
    </submittedName>
</protein>
<dbReference type="EMBL" id="AVOT02046130">
    <property type="protein sequence ID" value="MBW0541467.1"/>
    <property type="molecule type" value="Genomic_DNA"/>
</dbReference>
<keyword evidence="3" id="KW-1185">Reference proteome</keyword>
<evidence type="ECO:0000313" key="2">
    <source>
        <dbReference type="EMBL" id="MBW0541467.1"/>
    </source>
</evidence>
<feature type="region of interest" description="Disordered" evidence="1">
    <location>
        <begin position="1"/>
        <end position="171"/>
    </location>
</feature>
<feature type="compositionally biased region" description="Basic and acidic residues" evidence="1">
    <location>
        <begin position="1"/>
        <end position="10"/>
    </location>
</feature>
<feature type="compositionally biased region" description="Polar residues" evidence="1">
    <location>
        <begin position="47"/>
        <end position="58"/>
    </location>
</feature>
<dbReference type="Proteomes" id="UP000765509">
    <property type="component" value="Unassembled WGS sequence"/>
</dbReference>
<accession>A0A9Q3II49</accession>
<dbReference type="AlphaFoldDB" id="A0A9Q3II49"/>
<organism evidence="2 3">
    <name type="scientific">Austropuccinia psidii MF-1</name>
    <dbReference type="NCBI Taxonomy" id="1389203"/>
    <lineage>
        <taxon>Eukaryota</taxon>
        <taxon>Fungi</taxon>
        <taxon>Dikarya</taxon>
        <taxon>Basidiomycota</taxon>
        <taxon>Pucciniomycotina</taxon>
        <taxon>Pucciniomycetes</taxon>
        <taxon>Pucciniales</taxon>
        <taxon>Sphaerophragmiaceae</taxon>
        <taxon>Austropuccinia</taxon>
    </lineage>
</organism>